<proteinExistence type="predicted"/>
<keyword evidence="1" id="KW-0175">Coiled coil</keyword>
<organism evidence="2 3">
    <name type="scientific">Serendipita vermifera MAFF 305830</name>
    <dbReference type="NCBI Taxonomy" id="933852"/>
    <lineage>
        <taxon>Eukaryota</taxon>
        <taxon>Fungi</taxon>
        <taxon>Dikarya</taxon>
        <taxon>Basidiomycota</taxon>
        <taxon>Agaricomycotina</taxon>
        <taxon>Agaricomycetes</taxon>
        <taxon>Sebacinales</taxon>
        <taxon>Serendipitaceae</taxon>
        <taxon>Serendipita</taxon>
    </lineage>
</organism>
<protein>
    <submittedName>
        <fullName evidence="2">Uncharacterized protein</fullName>
    </submittedName>
</protein>
<dbReference type="EMBL" id="KN824411">
    <property type="protein sequence ID" value="KIM20722.1"/>
    <property type="molecule type" value="Genomic_DNA"/>
</dbReference>
<evidence type="ECO:0000256" key="1">
    <source>
        <dbReference type="SAM" id="Coils"/>
    </source>
</evidence>
<sequence length="272" mass="30169">MALVKADAKRVLGPVVQELGPLVKMTKKVSTSIQKAKDGNVVREELAGIKAALERVKQAEKSKLSVEKKLQTAQNRLTAARNREEKATTPSAIRTAQKSCQNFRSQIAVHQSTLETINERVSEAKSHHMVLVDQRDERLAAITEAEAPYMEAIAAIEKENAELNKKAIEKAARIARMPKRLKEPIPVWMGRFEERLRRQEALDNNEEYFDLPGDDPADDFVAAEGGDAEQNDTIGRINEQLTSEFGSYIDSELIQTAAEQMASRAGSSGVEE</sequence>
<dbReference type="AlphaFoldDB" id="A0A0C2WT64"/>
<gene>
    <name evidence="2" type="ORF">M408DRAFT_12905</name>
</gene>
<feature type="coiled-coil region" evidence="1">
    <location>
        <begin position="49"/>
        <end position="83"/>
    </location>
</feature>
<dbReference type="HOGENOM" id="CLU_1023646_0_0_1"/>
<dbReference type="Gene3D" id="1.10.287.1490">
    <property type="match status" value="1"/>
</dbReference>
<accession>A0A0C2WT64</accession>
<dbReference type="Proteomes" id="UP000054097">
    <property type="component" value="Unassembled WGS sequence"/>
</dbReference>
<keyword evidence="3" id="KW-1185">Reference proteome</keyword>
<reference evidence="2 3" key="1">
    <citation type="submission" date="2014-04" db="EMBL/GenBank/DDBJ databases">
        <authorList>
            <consortium name="DOE Joint Genome Institute"/>
            <person name="Kuo A."/>
            <person name="Zuccaro A."/>
            <person name="Kohler A."/>
            <person name="Nagy L.G."/>
            <person name="Floudas D."/>
            <person name="Copeland A."/>
            <person name="Barry K.W."/>
            <person name="Cichocki N."/>
            <person name="Veneault-Fourrey C."/>
            <person name="LaButti K."/>
            <person name="Lindquist E.A."/>
            <person name="Lipzen A."/>
            <person name="Lundell T."/>
            <person name="Morin E."/>
            <person name="Murat C."/>
            <person name="Sun H."/>
            <person name="Tunlid A."/>
            <person name="Henrissat B."/>
            <person name="Grigoriev I.V."/>
            <person name="Hibbett D.S."/>
            <person name="Martin F."/>
            <person name="Nordberg H.P."/>
            <person name="Cantor M.N."/>
            <person name="Hua S.X."/>
        </authorList>
    </citation>
    <scope>NUCLEOTIDE SEQUENCE [LARGE SCALE GENOMIC DNA]</scope>
    <source>
        <strain evidence="2 3">MAFF 305830</strain>
    </source>
</reference>
<evidence type="ECO:0000313" key="2">
    <source>
        <dbReference type="EMBL" id="KIM20722.1"/>
    </source>
</evidence>
<evidence type="ECO:0000313" key="3">
    <source>
        <dbReference type="Proteomes" id="UP000054097"/>
    </source>
</evidence>
<reference evidence="3" key="2">
    <citation type="submission" date="2015-01" db="EMBL/GenBank/DDBJ databases">
        <title>Evolutionary Origins and Diversification of the Mycorrhizal Mutualists.</title>
        <authorList>
            <consortium name="DOE Joint Genome Institute"/>
            <consortium name="Mycorrhizal Genomics Consortium"/>
            <person name="Kohler A."/>
            <person name="Kuo A."/>
            <person name="Nagy L.G."/>
            <person name="Floudas D."/>
            <person name="Copeland A."/>
            <person name="Barry K.W."/>
            <person name="Cichocki N."/>
            <person name="Veneault-Fourrey C."/>
            <person name="LaButti K."/>
            <person name="Lindquist E.A."/>
            <person name="Lipzen A."/>
            <person name="Lundell T."/>
            <person name="Morin E."/>
            <person name="Murat C."/>
            <person name="Riley R."/>
            <person name="Ohm R."/>
            <person name="Sun H."/>
            <person name="Tunlid A."/>
            <person name="Henrissat B."/>
            <person name="Grigoriev I.V."/>
            <person name="Hibbett D.S."/>
            <person name="Martin F."/>
        </authorList>
    </citation>
    <scope>NUCLEOTIDE SEQUENCE [LARGE SCALE GENOMIC DNA]</scope>
    <source>
        <strain evidence="3">MAFF 305830</strain>
    </source>
</reference>
<name>A0A0C2WT64_SERVB</name>